<protein>
    <recommendedName>
        <fullName evidence="15">Phenylalanine--tRNA ligase beta subunit</fullName>
        <ecNumber evidence="15">6.1.1.20</ecNumber>
    </recommendedName>
    <alternativeName>
        <fullName evidence="15">Phenylalanyl-tRNA synthetase beta subunit</fullName>
        <shortName evidence="15">PheRS</shortName>
    </alternativeName>
</protein>
<keyword evidence="8 15" id="KW-0547">Nucleotide-binding</keyword>
<dbReference type="SMART" id="SM00874">
    <property type="entry name" value="B5"/>
    <property type="match status" value="1"/>
</dbReference>
<dbReference type="Pfam" id="PF03147">
    <property type="entry name" value="FDX-ACB"/>
    <property type="match status" value="1"/>
</dbReference>
<dbReference type="InterPro" id="IPR002547">
    <property type="entry name" value="tRNA-bd_dom"/>
</dbReference>
<dbReference type="Gene3D" id="2.40.50.140">
    <property type="entry name" value="Nucleic acid-binding proteins"/>
    <property type="match status" value="1"/>
</dbReference>
<dbReference type="InterPro" id="IPR005121">
    <property type="entry name" value="Fdx_antiC-bd"/>
</dbReference>
<proteinExistence type="inferred from homology"/>
<dbReference type="InterPro" id="IPR041616">
    <property type="entry name" value="PheRS_beta_core"/>
</dbReference>
<gene>
    <name evidence="15 20" type="primary">pheT</name>
    <name evidence="20" type="ORF">OS242_12340</name>
</gene>
<dbReference type="NCBIfam" id="TIGR00472">
    <property type="entry name" value="pheT_bact"/>
    <property type="match status" value="1"/>
</dbReference>
<keyword evidence="9 15" id="KW-0067">ATP-binding</keyword>
<evidence type="ECO:0000256" key="4">
    <source>
        <dbReference type="ARBA" id="ARBA00022490"/>
    </source>
</evidence>
<evidence type="ECO:0000259" key="17">
    <source>
        <dbReference type="PROSITE" id="PS50886"/>
    </source>
</evidence>
<dbReference type="PANTHER" id="PTHR10947:SF0">
    <property type="entry name" value="PHENYLALANINE--TRNA LIGASE BETA SUBUNIT"/>
    <property type="match status" value="1"/>
</dbReference>
<dbReference type="InterPro" id="IPR004532">
    <property type="entry name" value="Phe-tRNA-ligase_IIc_bsu_bact"/>
</dbReference>
<comment type="subcellular location">
    <subcellularLocation>
        <location evidence="1 15">Cytoplasm</location>
    </subcellularLocation>
</comment>
<keyword evidence="7 15" id="KW-0479">Metal-binding</keyword>
<feature type="binding site" evidence="15">
    <location>
        <position position="462"/>
    </location>
    <ligand>
        <name>Mg(2+)</name>
        <dbReference type="ChEBI" id="CHEBI:18420"/>
        <note>shared with alpha subunit</note>
    </ligand>
</feature>
<evidence type="ECO:0000256" key="7">
    <source>
        <dbReference type="ARBA" id="ARBA00022723"/>
    </source>
</evidence>
<evidence type="ECO:0000313" key="20">
    <source>
        <dbReference type="EMBL" id="MCX7570749.1"/>
    </source>
</evidence>
<dbReference type="Gene3D" id="3.30.930.10">
    <property type="entry name" value="Bira Bifunctional Protein, Domain 2"/>
    <property type="match status" value="1"/>
</dbReference>
<dbReference type="EC" id="6.1.1.20" evidence="15"/>
<feature type="binding site" evidence="15">
    <location>
        <position position="471"/>
    </location>
    <ligand>
        <name>Mg(2+)</name>
        <dbReference type="ChEBI" id="CHEBI:18420"/>
        <note>shared with alpha subunit</note>
    </ligand>
</feature>
<dbReference type="InterPro" id="IPR045864">
    <property type="entry name" value="aa-tRNA-synth_II/BPL/LPL"/>
</dbReference>
<dbReference type="EMBL" id="JAPMLT010000005">
    <property type="protein sequence ID" value="MCX7570749.1"/>
    <property type="molecule type" value="Genomic_DNA"/>
</dbReference>
<dbReference type="SMART" id="SM00873">
    <property type="entry name" value="B3_4"/>
    <property type="match status" value="1"/>
</dbReference>
<feature type="domain" description="TRNA-binding" evidence="17">
    <location>
        <begin position="40"/>
        <end position="155"/>
    </location>
</feature>
<dbReference type="Gene3D" id="3.50.40.10">
    <property type="entry name" value="Phenylalanyl-trna Synthetase, Chain B, domain 3"/>
    <property type="match status" value="1"/>
</dbReference>
<dbReference type="Gene3D" id="3.30.70.380">
    <property type="entry name" value="Ferrodoxin-fold anticodon-binding domain"/>
    <property type="match status" value="1"/>
</dbReference>
<comment type="cofactor">
    <cofactor evidence="15">
        <name>Mg(2+)</name>
        <dbReference type="ChEBI" id="CHEBI:18420"/>
    </cofactor>
    <text evidence="15">Binds 2 magnesium ions per tetramer.</text>
</comment>
<keyword evidence="11 16" id="KW-0694">RNA-binding</keyword>
<accession>A0ABT3X1H8</accession>
<comment type="subunit">
    <text evidence="3 15">Tetramer of two alpha and two beta subunits.</text>
</comment>
<dbReference type="PROSITE" id="PS50886">
    <property type="entry name" value="TRBD"/>
    <property type="match status" value="1"/>
</dbReference>
<dbReference type="CDD" id="cd02796">
    <property type="entry name" value="tRNA_bind_bactPheRS"/>
    <property type="match status" value="1"/>
</dbReference>
<evidence type="ECO:0000256" key="16">
    <source>
        <dbReference type="PROSITE-ProRule" id="PRU00209"/>
    </source>
</evidence>
<dbReference type="NCBIfam" id="NF045760">
    <property type="entry name" value="YtpR"/>
    <property type="match status" value="1"/>
</dbReference>
<evidence type="ECO:0000256" key="2">
    <source>
        <dbReference type="ARBA" id="ARBA00008653"/>
    </source>
</evidence>
<dbReference type="PROSITE" id="PS51483">
    <property type="entry name" value="B5"/>
    <property type="match status" value="1"/>
</dbReference>
<dbReference type="InterPro" id="IPR005147">
    <property type="entry name" value="tRNA_synthase_B5-dom"/>
</dbReference>
<keyword evidence="12 15" id="KW-0648">Protein biosynthesis</keyword>
<feature type="binding site" evidence="15">
    <location>
        <position position="468"/>
    </location>
    <ligand>
        <name>Mg(2+)</name>
        <dbReference type="ChEBI" id="CHEBI:18420"/>
        <note>shared with alpha subunit</note>
    </ligand>
</feature>
<evidence type="ECO:0000256" key="6">
    <source>
        <dbReference type="ARBA" id="ARBA00022598"/>
    </source>
</evidence>
<dbReference type="InterPro" id="IPR033714">
    <property type="entry name" value="tRNA_bind_bactPheRS"/>
</dbReference>
<dbReference type="Pfam" id="PF17759">
    <property type="entry name" value="tRNA_synthFbeta"/>
    <property type="match status" value="1"/>
</dbReference>
<dbReference type="Pfam" id="PF03483">
    <property type="entry name" value="B3_4"/>
    <property type="match status" value="1"/>
</dbReference>
<name>A0ABT3X1H8_9BACL</name>
<feature type="domain" description="B5" evidence="19">
    <location>
        <begin position="407"/>
        <end position="484"/>
    </location>
</feature>
<sequence>MKISYNWLREYIEIDDLTPQELGARLTEGGIPVEVFTELNQGVTGVVVGHVVETRQHENADKLRVCTINAGTGDHLQIVCGAPNVAPGQKVPVAVVGAELPGDFKIKKAKLRGVESQGMLCSAKELGMDVKLLPKEQTEGLYILPEDAPVGHDIADYLLMNDTVLELELTPNRSDALNYRGVAYEVAAILDRPMKMKEEYTAHGNGSSPVTVKIESDNCTKYAAQVVQNVTVSESPLWLQAKLLAVGVRPINNVVDVTNFVMFELGQPLHAFDLSKVAQDTIIVRQAQDGETHVTLDGVERTLDASMLVIADPEKVIGLAGVMGGENSEVDAATKNIVLESAYFDPGTTRKTGKALGLFSEAQKRFEKGMIDQGMITNALLRAAELIAELAGGEVVGGPVEVVKKGAEPHVLDLRHERVNEVLGTSITEDEMVAVLKRLGFEVSGFKVDGAHRITVPTRRPDMVREVDLIEEVARIYGYDKIPSTLPSGNYVQGQLTPEQRLRRTAREVLINAGLNEVVTYSFTNVGLLEPLGLHTEATLTNQVKLFNPMSEDRSALRTHLLPSLVEVVQYNRNRRTNDLALFEIGRVFSPEPGVDTPVTERVRIAGIMTGNYGALGVGEKGRPVDFFAVKGVVETLLDGIGITDVLFVRAAQAGLHPGRTAKIVKRHEGELLELGVIGGLHPEAEEACDLSPTYYFELHMEALLTAKERSELVVPPLPKFPSIERDIALLVDIDTPAGDLLDTIRIAGGDLLVSVRIFDFYQGAQVPAGKKSLAYGLVYRSSERTLTDEEVTERHNRVLEALKAGHHAELRA</sequence>
<evidence type="ECO:0000256" key="8">
    <source>
        <dbReference type="ARBA" id="ARBA00022741"/>
    </source>
</evidence>
<evidence type="ECO:0000256" key="15">
    <source>
        <dbReference type="HAMAP-Rule" id="MF_00283"/>
    </source>
</evidence>
<evidence type="ECO:0000256" key="12">
    <source>
        <dbReference type="ARBA" id="ARBA00022917"/>
    </source>
</evidence>
<comment type="similarity">
    <text evidence="2 15">Belongs to the phenylalanyl-tRNA synthetase beta subunit family. Type 1 subfamily.</text>
</comment>
<comment type="catalytic activity">
    <reaction evidence="14 15">
        <text>tRNA(Phe) + L-phenylalanine + ATP = L-phenylalanyl-tRNA(Phe) + AMP + diphosphate + H(+)</text>
        <dbReference type="Rhea" id="RHEA:19413"/>
        <dbReference type="Rhea" id="RHEA-COMP:9668"/>
        <dbReference type="Rhea" id="RHEA-COMP:9699"/>
        <dbReference type="ChEBI" id="CHEBI:15378"/>
        <dbReference type="ChEBI" id="CHEBI:30616"/>
        <dbReference type="ChEBI" id="CHEBI:33019"/>
        <dbReference type="ChEBI" id="CHEBI:58095"/>
        <dbReference type="ChEBI" id="CHEBI:78442"/>
        <dbReference type="ChEBI" id="CHEBI:78531"/>
        <dbReference type="ChEBI" id="CHEBI:456215"/>
        <dbReference type="EC" id="6.1.1.20"/>
    </reaction>
</comment>
<keyword evidence="5 16" id="KW-0820">tRNA-binding</keyword>
<dbReference type="SUPFAM" id="SSF50249">
    <property type="entry name" value="Nucleic acid-binding proteins"/>
    <property type="match status" value="1"/>
</dbReference>
<dbReference type="SUPFAM" id="SSF46955">
    <property type="entry name" value="Putative DNA-binding domain"/>
    <property type="match status" value="1"/>
</dbReference>
<keyword evidence="4 15" id="KW-0963">Cytoplasm</keyword>
<comment type="caution">
    <text evidence="20">The sequence shown here is derived from an EMBL/GenBank/DDBJ whole genome shotgun (WGS) entry which is preliminary data.</text>
</comment>
<dbReference type="RefSeq" id="WP_267151995.1">
    <property type="nucleotide sequence ID" value="NZ_JAPMLT010000005.1"/>
</dbReference>
<reference evidence="20 21" key="1">
    <citation type="submission" date="2022-11" db="EMBL/GenBank/DDBJ databases">
        <title>Study of microbial diversity in lake waters.</title>
        <authorList>
            <person name="Zhang J."/>
        </authorList>
    </citation>
    <scope>NUCLEOTIDE SEQUENCE [LARGE SCALE GENOMIC DNA]</scope>
    <source>
        <strain evidence="20 21">DT12</strain>
    </source>
</reference>
<dbReference type="PANTHER" id="PTHR10947">
    <property type="entry name" value="PHENYLALANYL-TRNA SYNTHETASE BETA CHAIN AND LEUCINE-RICH REPEAT-CONTAINING PROTEIN 47"/>
    <property type="match status" value="1"/>
</dbReference>
<dbReference type="InterPro" id="IPR036690">
    <property type="entry name" value="Fdx_antiC-bd_sf"/>
</dbReference>
<dbReference type="SMART" id="SM00896">
    <property type="entry name" value="FDX-ACB"/>
    <property type="match status" value="1"/>
</dbReference>
<dbReference type="Pfam" id="PF03484">
    <property type="entry name" value="B5"/>
    <property type="match status" value="1"/>
</dbReference>
<dbReference type="Pfam" id="PF01588">
    <property type="entry name" value="tRNA_bind"/>
    <property type="match status" value="1"/>
</dbReference>
<evidence type="ECO:0000256" key="14">
    <source>
        <dbReference type="ARBA" id="ARBA00049255"/>
    </source>
</evidence>
<keyword evidence="6 15" id="KW-0436">Ligase</keyword>
<dbReference type="InterPro" id="IPR009061">
    <property type="entry name" value="DNA-bd_dom_put_sf"/>
</dbReference>
<evidence type="ECO:0000259" key="18">
    <source>
        <dbReference type="PROSITE" id="PS51447"/>
    </source>
</evidence>
<feature type="domain" description="FDX-ACB" evidence="18">
    <location>
        <begin position="719"/>
        <end position="812"/>
    </location>
</feature>
<dbReference type="InterPro" id="IPR012340">
    <property type="entry name" value="NA-bd_OB-fold"/>
</dbReference>
<evidence type="ECO:0000256" key="9">
    <source>
        <dbReference type="ARBA" id="ARBA00022840"/>
    </source>
</evidence>
<evidence type="ECO:0000259" key="19">
    <source>
        <dbReference type="PROSITE" id="PS51483"/>
    </source>
</evidence>
<dbReference type="SUPFAM" id="SSF56037">
    <property type="entry name" value="PheT/TilS domain"/>
    <property type="match status" value="1"/>
</dbReference>
<organism evidence="20 21">
    <name type="scientific">Tumebacillus lacus</name>
    <dbReference type="NCBI Taxonomy" id="2995335"/>
    <lineage>
        <taxon>Bacteria</taxon>
        <taxon>Bacillati</taxon>
        <taxon>Bacillota</taxon>
        <taxon>Bacilli</taxon>
        <taxon>Bacillales</taxon>
        <taxon>Alicyclobacillaceae</taxon>
        <taxon>Tumebacillus</taxon>
    </lineage>
</organism>
<evidence type="ECO:0000256" key="13">
    <source>
        <dbReference type="ARBA" id="ARBA00023146"/>
    </source>
</evidence>
<dbReference type="InterPro" id="IPR020825">
    <property type="entry name" value="Phe-tRNA_synthase-like_B3/B4"/>
</dbReference>
<dbReference type="Gene3D" id="3.30.56.10">
    <property type="match status" value="2"/>
</dbReference>
<keyword evidence="21" id="KW-1185">Reference proteome</keyword>
<dbReference type="CDD" id="cd00769">
    <property type="entry name" value="PheRS_beta_core"/>
    <property type="match status" value="1"/>
</dbReference>
<dbReference type="InterPro" id="IPR005146">
    <property type="entry name" value="B3/B4_tRNA-bd"/>
</dbReference>
<feature type="binding site" evidence="15">
    <location>
        <position position="472"/>
    </location>
    <ligand>
        <name>Mg(2+)</name>
        <dbReference type="ChEBI" id="CHEBI:18420"/>
        <note>shared with alpha subunit</note>
    </ligand>
</feature>
<dbReference type="Proteomes" id="UP001208017">
    <property type="component" value="Unassembled WGS sequence"/>
</dbReference>
<dbReference type="PROSITE" id="PS51447">
    <property type="entry name" value="FDX_ACB"/>
    <property type="match status" value="1"/>
</dbReference>
<evidence type="ECO:0000256" key="1">
    <source>
        <dbReference type="ARBA" id="ARBA00004496"/>
    </source>
</evidence>
<dbReference type="InterPro" id="IPR045060">
    <property type="entry name" value="Phe-tRNA-ligase_IIc_bsu"/>
</dbReference>
<keyword evidence="13 15" id="KW-0030">Aminoacyl-tRNA synthetase</keyword>
<evidence type="ECO:0000256" key="11">
    <source>
        <dbReference type="ARBA" id="ARBA00022884"/>
    </source>
</evidence>
<dbReference type="HAMAP" id="MF_00283">
    <property type="entry name" value="Phe_tRNA_synth_beta1"/>
    <property type="match status" value="1"/>
</dbReference>
<evidence type="ECO:0000256" key="3">
    <source>
        <dbReference type="ARBA" id="ARBA00011209"/>
    </source>
</evidence>
<keyword evidence="10 15" id="KW-0460">Magnesium</keyword>
<dbReference type="GO" id="GO:0004826">
    <property type="term" value="F:phenylalanine-tRNA ligase activity"/>
    <property type="evidence" value="ECO:0007669"/>
    <property type="project" value="UniProtKB-EC"/>
</dbReference>
<evidence type="ECO:0000313" key="21">
    <source>
        <dbReference type="Proteomes" id="UP001208017"/>
    </source>
</evidence>
<dbReference type="SUPFAM" id="SSF55681">
    <property type="entry name" value="Class II aaRS and biotin synthetases"/>
    <property type="match status" value="1"/>
</dbReference>
<evidence type="ECO:0000256" key="10">
    <source>
        <dbReference type="ARBA" id="ARBA00022842"/>
    </source>
</evidence>
<dbReference type="SUPFAM" id="SSF54991">
    <property type="entry name" value="Anticodon-binding domain of PheRS"/>
    <property type="match status" value="1"/>
</dbReference>
<evidence type="ECO:0000256" key="5">
    <source>
        <dbReference type="ARBA" id="ARBA00022555"/>
    </source>
</evidence>